<protein>
    <recommendedName>
        <fullName evidence="5">Transcription factor domain-containing protein</fullName>
    </recommendedName>
</protein>
<evidence type="ECO:0000256" key="1">
    <source>
        <dbReference type="ARBA" id="ARBA00023242"/>
    </source>
</evidence>
<dbReference type="PANTHER" id="PTHR37534">
    <property type="entry name" value="TRANSCRIPTIONAL ACTIVATOR PROTEIN UGA3"/>
    <property type="match status" value="1"/>
</dbReference>
<feature type="compositionally biased region" description="Low complexity" evidence="2">
    <location>
        <begin position="187"/>
        <end position="204"/>
    </location>
</feature>
<name>A0A9P4I3G8_9PEZI</name>
<evidence type="ECO:0008006" key="5">
    <source>
        <dbReference type="Google" id="ProtNLM"/>
    </source>
</evidence>
<dbReference type="OrthoDB" id="407832at2759"/>
<feature type="region of interest" description="Disordered" evidence="2">
    <location>
        <begin position="138"/>
        <end position="159"/>
    </location>
</feature>
<dbReference type="GO" id="GO:0045944">
    <property type="term" value="P:positive regulation of transcription by RNA polymerase II"/>
    <property type="evidence" value="ECO:0007669"/>
    <property type="project" value="TreeGrafter"/>
</dbReference>
<keyword evidence="1" id="KW-0539">Nucleus</keyword>
<feature type="region of interest" description="Disordered" evidence="2">
    <location>
        <begin position="181"/>
        <end position="206"/>
    </location>
</feature>
<dbReference type="GO" id="GO:0000976">
    <property type="term" value="F:transcription cis-regulatory region binding"/>
    <property type="evidence" value="ECO:0007669"/>
    <property type="project" value="TreeGrafter"/>
</dbReference>
<dbReference type="PANTHER" id="PTHR37534:SF2">
    <property type="entry name" value="N-ACETYLTRANSFERASE DOMAIN-CONTAINING PROTEIN"/>
    <property type="match status" value="1"/>
</dbReference>
<dbReference type="Proteomes" id="UP000799772">
    <property type="component" value="Unassembled WGS sequence"/>
</dbReference>
<proteinExistence type="predicted"/>
<dbReference type="GO" id="GO:0003700">
    <property type="term" value="F:DNA-binding transcription factor activity"/>
    <property type="evidence" value="ECO:0007669"/>
    <property type="project" value="TreeGrafter"/>
</dbReference>
<dbReference type="AlphaFoldDB" id="A0A9P4I3G8"/>
<evidence type="ECO:0000313" key="4">
    <source>
        <dbReference type="Proteomes" id="UP000799772"/>
    </source>
</evidence>
<evidence type="ECO:0000313" key="3">
    <source>
        <dbReference type="EMBL" id="KAF2094295.1"/>
    </source>
</evidence>
<dbReference type="EMBL" id="ML978135">
    <property type="protein sequence ID" value="KAF2094295.1"/>
    <property type="molecule type" value="Genomic_DNA"/>
</dbReference>
<keyword evidence="4" id="KW-1185">Reference proteome</keyword>
<organism evidence="3 4">
    <name type="scientific">Rhizodiscina lignyota</name>
    <dbReference type="NCBI Taxonomy" id="1504668"/>
    <lineage>
        <taxon>Eukaryota</taxon>
        <taxon>Fungi</taxon>
        <taxon>Dikarya</taxon>
        <taxon>Ascomycota</taxon>
        <taxon>Pezizomycotina</taxon>
        <taxon>Dothideomycetes</taxon>
        <taxon>Pleosporomycetidae</taxon>
        <taxon>Aulographales</taxon>
        <taxon>Rhizodiscinaceae</taxon>
        <taxon>Rhizodiscina</taxon>
    </lineage>
</organism>
<sequence>MSTSREAQRRSTVGQSLVLDSETVPGATVANADVLTSDKFIDETDAVIQEYHTHSPQLQTHHSNEPGVTIHGDDDVSITSPTTTQSQTVVIPGTSYGDVPDGFSFTNPPSIFGLPLAANVFNFSDLGVIEPQHQWDERSTQYNPGHDQEQTSSSDSGANLSSALNAQPIWLGQHTETATRNEDRAAGHAQSTAHGATAATGGPHPNLQPREAHLLKFFTQTWGPIFDCMDYERHFSNNVLQVALTKFAPLIDAMMAISALQLSRVSDYPFAAAEYYRSRCSSALVPLLLSHDRTAANEEALFATYVLLRGYAHMVDDLREKQAETLFTASLAFTADPSELSTKEEALKCASFWVHLRQDIHVALFLQCPIRTDYSPYLRKDDILLNLENSAGQAALDCAWGNRMVGLLCDVINYCFQQGPRTFDTWTELWINVERWSWERPQSFKPFCERERDPSQKRIFPEIWLTSDCHGNFHSIGSIGAQS</sequence>
<accession>A0A9P4I3G8</accession>
<dbReference type="GO" id="GO:0005634">
    <property type="term" value="C:nucleus"/>
    <property type="evidence" value="ECO:0007669"/>
    <property type="project" value="TreeGrafter"/>
</dbReference>
<reference evidence="3" key="1">
    <citation type="journal article" date="2020" name="Stud. Mycol.">
        <title>101 Dothideomycetes genomes: a test case for predicting lifestyles and emergence of pathogens.</title>
        <authorList>
            <person name="Haridas S."/>
            <person name="Albert R."/>
            <person name="Binder M."/>
            <person name="Bloem J."/>
            <person name="Labutti K."/>
            <person name="Salamov A."/>
            <person name="Andreopoulos B."/>
            <person name="Baker S."/>
            <person name="Barry K."/>
            <person name="Bills G."/>
            <person name="Bluhm B."/>
            <person name="Cannon C."/>
            <person name="Castanera R."/>
            <person name="Culley D."/>
            <person name="Daum C."/>
            <person name="Ezra D."/>
            <person name="Gonzalez J."/>
            <person name="Henrissat B."/>
            <person name="Kuo A."/>
            <person name="Liang C."/>
            <person name="Lipzen A."/>
            <person name="Lutzoni F."/>
            <person name="Magnuson J."/>
            <person name="Mondo S."/>
            <person name="Nolan M."/>
            <person name="Ohm R."/>
            <person name="Pangilinan J."/>
            <person name="Park H.-J."/>
            <person name="Ramirez L."/>
            <person name="Alfaro M."/>
            <person name="Sun H."/>
            <person name="Tritt A."/>
            <person name="Yoshinaga Y."/>
            <person name="Zwiers L.-H."/>
            <person name="Turgeon B."/>
            <person name="Goodwin S."/>
            <person name="Spatafora J."/>
            <person name="Crous P."/>
            <person name="Grigoriev I."/>
        </authorList>
    </citation>
    <scope>NUCLEOTIDE SEQUENCE</scope>
    <source>
        <strain evidence="3">CBS 133067</strain>
    </source>
</reference>
<comment type="caution">
    <text evidence="3">The sequence shown here is derived from an EMBL/GenBank/DDBJ whole genome shotgun (WGS) entry which is preliminary data.</text>
</comment>
<evidence type="ECO:0000256" key="2">
    <source>
        <dbReference type="SAM" id="MobiDB-lite"/>
    </source>
</evidence>
<gene>
    <name evidence="3" type="ORF">NA57DRAFT_60925</name>
</gene>